<accession>A0AAD1HJI7</accession>
<sequence>MEPNVTVLEVGPAVVTRLTPHPQRTGEQEMVAAALAAIDDTVVLFRERPVAVVDLWQRVFADCVEERCETLTVVHPSWWAHHRVSRLVDAAAAVATEVHAQPRSAVLAAGEAATVIEIAEELVAVICDGRSPTTRSRPHHPMDLAGMIETTTPTSVLIDAPPGVPGAVEYADGLCAALRRRGTDARMVRVPATPDPSEPESTAVPVRASRRRWRGSAAVAAGMALTLCVVGVAAVRTRPPAPTPGGVYIVEGRVTLRIPADWLITRVTAGPGSRRIQVGSPTNSAAALHITQSYSPEETLDQTAATLSRAIDEQPGGVFVDFNPADRRGGRPAVTYREVRIAREIRWAVVLDGSTRISIGCQSAQGRLDAIAGPCEEAIESAREFSGTGSGP</sequence>
<dbReference type="Proteomes" id="UP000467327">
    <property type="component" value="Chromosome"/>
</dbReference>
<evidence type="ECO:0000313" key="2">
    <source>
        <dbReference type="Proteomes" id="UP000467327"/>
    </source>
</evidence>
<dbReference type="EMBL" id="AP022561">
    <property type="protein sequence ID" value="BBX06281.1"/>
    <property type="molecule type" value="Genomic_DNA"/>
</dbReference>
<dbReference type="InterPro" id="IPR023840">
    <property type="entry name" value="T7SS_Rv3446c"/>
</dbReference>
<dbReference type="KEGG" id="maic:MAIC_10840"/>
<evidence type="ECO:0000313" key="1">
    <source>
        <dbReference type="EMBL" id="BBX06281.1"/>
    </source>
</evidence>
<organism evidence="1 2">
    <name type="scientific">Mycolicibacterium aichiense</name>
    <dbReference type="NCBI Taxonomy" id="1799"/>
    <lineage>
        <taxon>Bacteria</taxon>
        <taxon>Bacillati</taxon>
        <taxon>Actinomycetota</taxon>
        <taxon>Actinomycetes</taxon>
        <taxon>Mycobacteriales</taxon>
        <taxon>Mycobacteriaceae</taxon>
        <taxon>Mycolicibacterium</taxon>
    </lineage>
</organism>
<gene>
    <name evidence="1" type="ORF">MAIC_10840</name>
</gene>
<keyword evidence="2" id="KW-1185">Reference proteome</keyword>
<dbReference type="AlphaFoldDB" id="A0AAD1HJI7"/>
<reference evidence="1 2" key="1">
    <citation type="journal article" date="2019" name="Emerg. Microbes Infect.">
        <title>Comprehensive subspecies identification of 175 nontuberculous mycobacteria species based on 7547 genomic profiles.</title>
        <authorList>
            <person name="Matsumoto Y."/>
            <person name="Kinjo T."/>
            <person name="Motooka D."/>
            <person name="Nabeya D."/>
            <person name="Jung N."/>
            <person name="Uechi K."/>
            <person name="Horii T."/>
            <person name="Iida T."/>
            <person name="Fujita J."/>
            <person name="Nakamura S."/>
        </authorList>
    </citation>
    <scope>NUCLEOTIDE SEQUENCE [LARGE SCALE GENOMIC DNA]</scope>
    <source>
        <strain evidence="1 2">JCM 6376</strain>
    </source>
</reference>
<protein>
    <submittedName>
        <fullName evidence="1">Type VII secretion-associated protein</fullName>
    </submittedName>
</protein>
<proteinExistence type="predicted"/>
<dbReference type="NCBIfam" id="TIGR03931">
    <property type="entry name" value="T7SS_Rv3446c"/>
    <property type="match status" value="1"/>
</dbReference>
<name>A0AAD1HJI7_9MYCO</name>